<reference evidence="15" key="1">
    <citation type="submission" date="2020-08" db="EMBL/GenBank/DDBJ databases">
        <title>Multicomponent nature underlies the extraordinary mechanical properties of spider dragline silk.</title>
        <authorList>
            <person name="Kono N."/>
            <person name="Nakamura H."/>
            <person name="Mori M."/>
            <person name="Yoshida Y."/>
            <person name="Ohtoshi R."/>
            <person name="Malay A.D."/>
            <person name="Moran D.A.P."/>
            <person name="Tomita M."/>
            <person name="Numata K."/>
            <person name="Arakawa K."/>
        </authorList>
    </citation>
    <scope>NUCLEOTIDE SEQUENCE</scope>
</reference>
<evidence type="ECO:0000256" key="1">
    <source>
        <dbReference type="ARBA" id="ARBA00004141"/>
    </source>
</evidence>
<keyword evidence="4 13" id="KW-0812">Transmembrane</keyword>
<evidence type="ECO:0000256" key="5">
    <source>
        <dbReference type="ARBA" id="ARBA00022989"/>
    </source>
</evidence>
<evidence type="ECO:0000256" key="6">
    <source>
        <dbReference type="ARBA" id="ARBA00023065"/>
    </source>
</evidence>
<feature type="domain" description="Ionotropic glutamate receptor C-terminal" evidence="14">
    <location>
        <begin position="2"/>
        <end position="155"/>
    </location>
</feature>
<evidence type="ECO:0000256" key="9">
    <source>
        <dbReference type="ARBA" id="ARBA00023180"/>
    </source>
</evidence>
<evidence type="ECO:0000256" key="7">
    <source>
        <dbReference type="ARBA" id="ARBA00023136"/>
    </source>
</evidence>
<dbReference type="SUPFAM" id="SSF53850">
    <property type="entry name" value="Periplasmic binding protein-like II"/>
    <property type="match status" value="1"/>
</dbReference>
<dbReference type="CDD" id="cd13714">
    <property type="entry name" value="PBP2_iGluR_Kainate"/>
    <property type="match status" value="1"/>
</dbReference>
<proteinExistence type="inferred from homology"/>
<evidence type="ECO:0000256" key="12">
    <source>
        <dbReference type="SAM" id="MobiDB-lite"/>
    </source>
</evidence>
<keyword evidence="16" id="KW-1185">Reference proteome</keyword>
<dbReference type="InterPro" id="IPR015683">
    <property type="entry name" value="Ionotropic_Glu_rcpt"/>
</dbReference>
<evidence type="ECO:0000313" key="16">
    <source>
        <dbReference type="Proteomes" id="UP000886998"/>
    </source>
</evidence>
<dbReference type="Pfam" id="PF00060">
    <property type="entry name" value="Lig_chan"/>
    <property type="match status" value="1"/>
</dbReference>
<evidence type="ECO:0000256" key="3">
    <source>
        <dbReference type="ARBA" id="ARBA00022448"/>
    </source>
</evidence>
<dbReference type="SMART" id="SM00079">
    <property type="entry name" value="PBPe"/>
    <property type="match status" value="1"/>
</dbReference>
<feature type="transmembrane region" description="Helical" evidence="13">
    <location>
        <begin position="181"/>
        <end position="205"/>
    </location>
</feature>
<evidence type="ECO:0000256" key="8">
    <source>
        <dbReference type="ARBA" id="ARBA00023170"/>
    </source>
</evidence>
<gene>
    <name evidence="15" type="primary">GRIK2</name>
    <name evidence="15" type="ORF">TNIN_407621</name>
</gene>
<evidence type="ECO:0000256" key="10">
    <source>
        <dbReference type="ARBA" id="ARBA00023286"/>
    </source>
</evidence>
<feature type="region of interest" description="Disordered" evidence="12">
    <location>
        <begin position="241"/>
        <end position="273"/>
    </location>
</feature>
<organism evidence="15 16">
    <name type="scientific">Trichonephila inaurata madagascariensis</name>
    <dbReference type="NCBI Taxonomy" id="2747483"/>
    <lineage>
        <taxon>Eukaryota</taxon>
        <taxon>Metazoa</taxon>
        <taxon>Ecdysozoa</taxon>
        <taxon>Arthropoda</taxon>
        <taxon>Chelicerata</taxon>
        <taxon>Arachnida</taxon>
        <taxon>Araneae</taxon>
        <taxon>Araneomorphae</taxon>
        <taxon>Entelegynae</taxon>
        <taxon>Araneoidea</taxon>
        <taxon>Nephilidae</taxon>
        <taxon>Trichonephila</taxon>
        <taxon>Trichonephila inaurata</taxon>
    </lineage>
</organism>
<dbReference type="PANTHER" id="PTHR18966">
    <property type="entry name" value="IONOTROPIC GLUTAMATE RECEPTOR"/>
    <property type="match status" value="1"/>
</dbReference>
<dbReference type="GO" id="GO:0015276">
    <property type="term" value="F:ligand-gated monoatomic ion channel activity"/>
    <property type="evidence" value="ECO:0007669"/>
    <property type="project" value="InterPro"/>
</dbReference>
<dbReference type="AlphaFoldDB" id="A0A8X6XJR9"/>
<dbReference type="EMBL" id="BMAV01009539">
    <property type="protein sequence ID" value="GFY53890.1"/>
    <property type="molecule type" value="Genomic_DNA"/>
</dbReference>
<feature type="compositionally biased region" description="Polar residues" evidence="12">
    <location>
        <begin position="262"/>
        <end position="273"/>
    </location>
</feature>
<keyword evidence="5 13" id="KW-1133">Transmembrane helix</keyword>
<dbReference type="FunFam" id="3.40.190.10:FF:000061">
    <property type="entry name" value="Glutamate receptor, ionotropic kainate"/>
    <property type="match status" value="1"/>
</dbReference>
<evidence type="ECO:0000256" key="4">
    <source>
        <dbReference type="ARBA" id="ARBA00022692"/>
    </source>
</evidence>
<evidence type="ECO:0000259" key="14">
    <source>
        <dbReference type="SMART" id="SM00079"/>
    </source>
</evidence>
<keyword evidence="6" id="KW-0406">Ion transport</keyword>
<keyword evidence="9" id="KW-0325">Glycoprotein</keyword>
<dbReference type="InterPro" id="IPR001320">
    <property type="entry name" value="Iontro_rcpt_C"/>
</dbReference>
<keyword evidence="3" id="KW-0813">Transport</keyword>
<comment type="similarity">
    <text evidence="2">Belongs to the glutamate-gated ion channel (TC 1.A.10.1) family.</text>
</comment>
<dbReference type="Gene3D" id="3.40.190.10">
    <property type="entry name" value="Periplasmic binding protein-like II"/>
    <property type="match status" value="1"/>
</dbReference>
<keyword evidence="7 13" id="KW-0472">Membrane</keyword>
<evidence type="ECO:0000256" key="13">
    <source>
        <dbReference type="SAM" id="Phobius"/>
    </source>
</evidence>
<comment type="subcellular location">
    <subcellularLocation>
        <location evidence="1">Membrane</location>
        <topology evidence="1">Multi-pass membrane protein</topology>
    </subcellularLocation>
</comment>
<dbReference type="GO" id="GO:0016020">
    <property type="term" value="C:membrane"/>
    <property type="evidence" value="ECO:0007669"/>
    <property type="project" value="UniProtKB-SubCell"/>
</dbReference>
<comment type="caution">
    <text evidence="15">The sequence shown here is derived from an EMBL/GenBank/DDBJ whole genome shotgun (WGS) entry which is preliminary data.</text>
</comment>
<sequence>MVSSYTANLAAFLTVERLVSPIEGAEDLAKQSHIQYGCVDSGSTQTFFKESTIPTFKRMWAFMQSARPSVFTESNSKGVERVKKENYAFLMESTSIEYIVERECELMQIGGLLDNKGYGIATPAGSPYRNALSSAILKLQESGTLHILKDRWWKQRLGGGKCSKDETNTAGSASALSLANVGGVFVVLGAGLIAACIVAVVEFVWKSRKVDSEEREPLCVMFCRELRFAIFCGGSTKPILPKHSPDDRQPPENGLPFMPLTGFSSVTTKDNFS</sequence>
<evidence type="ECO:0000256" key="2">
    <source>
        <dbReference type="ARBA" id="ARBA00008685"/>
    </source>
</evidence>
<keyword evidence="10" id="KW-1071">Ligand-gated ion channel</keyword>
<keyword evidence="11" id="KW-0407">Ion channel</keyword>
<name>A0A8X6XJR9_9ARAC</name>
<dbReference type="OrthoDB" id="6433644at2759"/>
<protein>
    <submittedName>
        <fullName evidence="15">Glutamate receptor ionotropic, kainate 2</fullName>
    </submittedName>
</protein>
<evidence type="ECO:0000256" key="11">
    <source>
        <dbReference type="ARBA" id="ARBA00023303"/>
    </source>
</evidence>
<accession>A0A8X6XJR9</accession>
<keyword evidence="8 15" id="KW-0675">Receptor</keyword>
<evidence type="ECO:0000313" key="15">
    <source>
        <dbReference type="EMBL" id="GFY53890.1"/>
    </source>
</evidence>
<dbReference type="Proteomes" id="UP000886998">
    <property type="component" value="Unassembled WGS sequence"/>
</dbReference>